<dbReference type="EMBL" id="ML170218">
    <property type="protein sequence ID" value="TDL17648.1"/>
    <property type="molecule type" value="Genomic_DNA"/>
</dbReference>
<accession>A0A4Y7PRD3</accession>
<dbReference type="OrthoDB" id="2269034at2759"/>
<dbReference type="VEuPathDB" id="FungiDB:BD410DRAFT_901325"/>
<sequence length="239" mass="26781">MTSISGAAGVVVSCTPADVLSLIFMASVPDDIMTNYGYATFPRPSIHQSPLVLGRVCRLWREVSLATPQLWCKIQLGDMKVERYPNPKSHIHDGRDLGRDSVTLQEWLGRSGNCPLSIGICYGGRNESDMGLINKIIEVAILHVRRWKDFTLHSTPTVFSWNIILPLLDLQYLSMAFQDFLDCFIEIPSLKSLSLDVMEVPNELFRILQLSPALDQCLLPSLQHLTVTENLVDVDARTL</sequence>
<dbReference type="AlphaFoldDB" id="A0A4Y7PRD3"/>
<reference evidence="1 2" key="1">
    <citation type="submission" date="2018-06" db="EMBL/GenBank/DDBJ databases">
        <title>A transcriptomic atlas of mushroom development highlights an independent origin of complex multicellularity.</title>
        <authorList>
            <consortium name="DOE Joint Genome Institute"/>
            <person name="Krizsan K."/>
            <person name="Almasi E."/>
            <person name="Merenyi Z."/>
            <person name="Sahu N."/>
            <person name="Viragh M."/>
            <person name="Koszo T."/>
            <person name="Mondo S."/>
            <person name="Kiss B."/>
            <person name="Balint B."/>
            <person name="Kues U."/>
            <person name="Barry K."/>
            <person name="Hegedus J.C."/>
            <person name="Henrissat B."/>
            <person name="Johnson J."/>
            <person name="Lipzen A."/>
            <person name="Ohm R."/>
            <person name="Nagy I."/>
            <person name="Pangilinan J."/>
            <person name="Yan J."/>
            <person name="Xiong Y."/>
            <person name="Grigoriev I.V."/>
            <person name="Hibbett D.S."/>
            <person name="Nagy L.G."/>
        </authorList>
    </citation>
    <scope>NUCLEOTIDE SEQUENCE [LARGE SCALE GENOMIC DNA]</scope>
    <source>
        <strain evidence="1 2">SZMC22713</strain>
    </source>
</reference>
<gene>
    <name evidence="1" type="ORF">BD410DRAFT_901325</name>
</gene>
<proteinExistence type="predicted"/>
<organism evidence="1 2">
    <name type="scientific">Rickenella mellea</name>
    <dbReference type="NCBI Taxonomy" id="50990"/>
    <lineage>
        <taxon>Eukaryota</taxon>
        <taxon>Fungi</taxon>
        <taxon>Dikarya</taxon>
        <taxon>Basidiomycota</taxon>
        <taxon>Agaricomycotina</taxon>
        <taxon>Agaricomycetes</taxon>
        <taxon>Hymenochaetales</taxon>
        <taxon>Rickenellaceae</taxon>
        <taxon>Rickenella</taxon>
    </lineage>
</organism>
<evidence type="ECO:0008006" key="3">
    <source>
        <dbReference type="Google" id="ProtNLM"/>
    </source>
</evidence>
<dbReference type="Proteomes" id="UP000294933">
    <property type="component" value="Unassembled WGS sequence"/>
</dbReference>
<dbReference type="STRING" id="50990.A0A4Y7PRD3"/>
<protein>
    <recommendedName>
        <fullName evidence="3">F-box domain-containing protein</fullName>
    </recommendedName>
</protein>
<evidence type="ECO:0000313" key="1">
    <source>
        <dbReference type="EMBL" id="TDL17648.1"/>
    </source>
</evidence>
<keyword evidence="2" id="KW-1185">Reference proteome</keyword>
<evidence type="ECO:0000313" key="2">
    <source>
        <dbReference type="Proteomes" id="UP000294933"/>
    </source>
</evidence>
<name>A0A4Y7PRD3_9AGAM</name>